<keyword evidence="2" id="KW-1185">Reference proteome</keyword>
<dbReference type="AlphaFoldDB" id="A0A384JJX2"/>
<dbReference type="VEuPathDB" id="FungiDB:Bcin06g01800"/>
<dbReference type="RefSeq" id="XP_001560350.1">
    <property type="nucleotide sequence ID" value="XM_001560300.2"/>
</dbReference>
<name>A0A384JJX2_BOTFB</name>
<organism evidence="1 2">
    <name type="scientific">Botryotinia fuckeliana (strain B05.10)</name>
    <name type="common">Noble rot fungus</name>
    <name type="synonym">Botrytis cinerea</name>
    <dbReference type="NCBI Taxonomy" id="332648"/>
    <lineage>
        <taxon>Eukaryota</taxon>
        <taxon>Fungi</taxon>
        <taxon>Dikarya</taxon>
        <taxon>Ascomycota</taxon>
        <taxon>Pezizomycotina</taxon>
        <taxon>Leotiomycetes</taxon>
        <taxon>Helotiales</taxon>
        <taxon>Sclerotiniaceae</taxon>
        <taxon>Botrytis</taxon>
    </lineage>
</organism>
<accession>A0A384JJX2</accession>
<sequence length="259" mass="30646">MSSFGGYNKSTAKYLQYEPADEEDEIQVLDGDSDRKEISPAQVASLASFRNQDLPCIINKMPAEIITAIMRELTPCMRACLGVTCRDMYQYFKYVNPKLVDLSERAGSGIPNKALYSLLKTWIGPQYRRGVLIPHHYLLKSVYGHTQELPAVKAERYLAYRYIDYHRSMQDNITRIHPFALSNPCNKGVSWNEEAFQVMKEDLKSRLDDIYPWFLYWNNFHVFGLDEYEYYEQLIIWREEWIAERTWSYYAEWREMIGF</sequence>
<evidence type="ECO:0000313" key="2">
    <source>
        <dbReference type="Proteomes" id="UP000001798"/>
    </source>
</evidence>
<gene>
    <name evidence="1" type="ORF">BCIN_06g01800</name>
</gene>
<dbReference type="KEGG" id="bfu:BCIN_06g01800"/>
<reference evidence="1 2" key="3">
    <citation type="journal article" date="2017" name="Mol. Plant Pathol.">
        <title>A gapless genome sequence of the fungus Botrytis cinerea.</title>
        <authorList>
            <person name="Van Kan J.A."/>
            <person name="Stassen J.H."/>
            <person name="Mosbach A."/>
            <person name="Van Der Lee T.A."/>
            <person name="Faino L."/>
            <person name="Farmer A.D."/>
            <person name="Papasotiriou D.G."/>
            <person name="Zhou S."/>
            <person name="Seidl M.F."/>
            <person name="Cottam E."/>
            <person name="Edel D."/>
            <person name="Hahn M."/>
            <person name="Schwartz D.C."/>
            <person name="Dietrich R.A."/>
            <person name="Widdison S."/>
            <person name="Scalliet G."/>
        </authorList>
    </citation>
    <scope>NUCLEOTIDE SEQUENCE [LARGE SCALE GENOMIC DNA]</scope>
    <source>
        <strain evidence="1 2">B05.10</strain>
    </source>
</reference>
<evidence type="ECO:0008006" key="3">
    <source>
        <dbReference type="Google" id="ProtNLM"/>
    </source>
</evidence>
<dbReference type="Proteomes" id="UP000001798">
    <property type="component" value="Chromosome 6"/>
</dbReference>
<reference evidence="1 2" key="1">
    <citation type="journal article" date="2011" name="PLoS Genet.">
        <title>Genomic analysis of the necrotrophic fungal pathogens Sclerotinia sclerotiorum and Botrytis cinerea.</title>
        <authorList>
            <person name="Amselem J."/>
            <person name="Cuomo C.A."/>
            <person name="van Kan J.A."/>
            <person name="Viaud M."/>
            <person name="Benito E.P."/>
            <person name="Couloux A."/>
            <person name="Coutinho P.M."/>
            <person name="de Vries R.P."/>
            <person name="Dyer P.S."/>
            <person name="Fillinger S."/>
            <person name="Fournier E."/>
            <person name="Gout L."/>
            <person name="Hahn M."/>
            <person name="Kohn L."/>
            <person name="Lapalu N."/>
            <person name="Plummer K.M."/>
            <person name="Pradier J.M."/>
            <person name="Quevillon E."/>
            <person name="Sharon A."/>
            <person name="Simon A."/>
            <person name="ten Have A."/>
            <person name="Tudzynski B."/>
            <person name="Tudzynski P."/>
            <person name="Wincker P."/>
            <person name="Andrew M."/>
            <person name="Anthouard V."/>
            <person name="Beever R.E."/>
            <person name="Beffa R."/>
            <person name="Benoit I."/>
            <person name="Bouzid O."/>
            <person name="Brault B."/>
            <person name="Chen Z."/>
            <person name="Choquer M."/>
            <person name="Collemare J."/>
            <person name="Cotton P."/>
            <person name="Danchin E.G."/>
            <person name="Da Silva C."/>
            <person name="Gautier A."/>
            <person name="Giraud C."/>
            <person name="Giraud T."/>
            <person name="Gonzalez C."/>
            <person name="Grossetete S."/>
            <person name="Guldener U."/>
            <person name="Henrissat B."/>
            <person name="Howlett B.J."/>
            <person name="Kodira C."/>
            <person name="Kretschmer M."/>
            <person name="Lappartient A."/>
            <person name="Leroch M."/>
            <person name="Levis C."/>
            <person name="Mauceli E."/>
            <person name="Neuveglise C."/>
            <person name="Oeser B."/>
            <person name="Pearson M."/>
            <person name="Poulain J."/>
            <person name="Poussereau N."/>
            <person name="Quesneville H."/>
            <person name="Rascle C."/>
            <person name="Schumacher J."/>
            <person name="Segurens B."/>
            <person name="Sexton A."/>
            <person name="Silva E."/>
            <person name="Sirven C."/>
            <person name="Soanes D.M."/>
            <person name="Talbot N.J."/>
            <person name="Templeton M."/>
            <person name="Yandava C."/>
            <person name="Yarden O."/>
            <person name="Zeng Q."/>
            <person name="Rollins J.A."/>
            <person name="Lebrun M.H."/>
            <person name="Dickman M."/>
        </authorList>
    </citation>
    <scope>NUCLEOTIDE SEQUENCE [LARGE SCALE GENOMIC DNA]</scope>
    <source>
        <strain evidence="1 2">B05.10</strain>
    </source>
</reference>
<dbReference type="GeneID" id="5440990"/>
<evidence type="ECO:0000313" key="1">
    <source>
        <dbReference type="EMBL" id="ATZ50687.1"/>
    </source>
</evidence>
<dbReference type="EMBL" id="CP009810">
    <property type="protein sequence ID" value="ATZ50687.1"/>
    <property type="molecule type" value="Genomic_DNA"/>
</dbReference>
<dbReference type="OrthoDB" id="3562562at2759"/>
<protein>
    <recommendedName>
        <fullName evidence="3">F-box domain-containing protein</fullName>
    </recommendedName>
</protein>
<proteinExistence type="predicted"/>
<reference evidence="1 2" key="2">
    <citation type="journal article" date="2012" name="Eukaryot. Cell">
        <title>Genome update of Botrytis cinerea strains B05.10 and T4.</title>
        <authorList>
            <person name="Staats M."/>
            <person name="van Kan J.A."/>
        </authorList>
    </citation>
    <scope>NUCLEOTIDE SEQUENCE [LARGE SCALE GENOMIC DNA]</scope>
    <source>
        <strain evidence="1 2">B05.10</strain>
    </source>
</reference>